<dbReference type="GO" id="GO:0005524">
    <property type="term" value="F:ATP binding"/>
    <property type="evidence" value="ECO:0007669"/>
    <property type="project" value="InterPro"/>
</dbReference>
<evidence type="ECO:0000313" key="3">
    <source>
        <dbReference type="EMBL" id="KAK4544430.1"/>
    </source>
</evidence>
<name>A0AAV9JGF7_9PEZI</name>
<keyword evidence="4" id="KW-1185">Reference proteome</keyword>
<keyword evidence="1" id="KW-0812">Transmembrane</keyword>
<protein>
    <recommendedName>
        <fullName evidence="2">Protein kinase domain-containing protein</fullName>
    </recommendedName>
</protein>
<feature type="transmembrane region" description="Helical" evidence="1">
    <location>
        <begin position="37"/>
        <end position="57"/>
    </location>
</feature>
<evidence type="ECO:0000256" key="1">
    <source>
        <dbReference type="SAM" id="Phobius"/>
    </source>
</evidence>
<dbReference type="InterPro" id="IPR011009">
    <property type="entry name" value="Kinase-like_dom_sf"/>
</dbReference>
<dbReference type="EMBL" id="JAVFHQ010000025">
    <property type="protein sequence ID" value="KAK4544430.1"/>
    <property type="molecule type" value="Genomic_DNA"/>
</dbReference>
<dbReference type="Proteomes" id="UP001324427">
    <property type="component" value="Unassembled WGS sequence"/>
</dbReference>
<proteinExistence type="predicted"/>
<keyword evidence="1" id="KW-0472">Membrane</keyword>
<keyword evidence="1" id="KW-1133">Transmembrane helix</keyword>
<dbReference type="Gene3D" id="1.10.510.10">
    <property type="entry name" value="Transferase(Phosphotransferase) domain 1"/>
    <property type="match status" value="1"/>
</dbReference>
<reference evidence="3 4" key="1">
    <citation type="submission" date="2021-11" db="EMBL/GenBank/DDBJ databases">
        <title>Black yeast isolated from Biological Soil Crust.</title>
        <authorList>
            <person name="Kurbessoian T."/>
        </authorList>
    </citation>
    <scope>NUCLEOTIDE SEQUENCE [LARGE SCALE GENOMIC DNA]</scope>
    <source>
        <strain evidence="3 4">CCFEE 5522</strain>
    </source>
</reference>
<dbReference type="Gene3D" id="3.30.200.20">
    <property type="entry name" value="Phosphorylase Kinase, domain 1"/>
    <property type="match status" value="1"/>
</dbReference>
<dbReference type="AlphaFoldDB" id="A0AAV9JGF7"/>
<feature type="domain" description="Protein kinase" evidence="2">
    <location>
        <begin position="1"/>
        <end position="168"/>
    </location>
</feature>
<dbReference type="InterPro" id="IPR000719">
    <property type="entry name" value="Prot_kinase_dom"/>
</dbReference>
<dbReference type="SUPFAM" id="SSF56112">
    <property type="entry name" value="Protein kinase-like (PK-like)"/>
    <property type="match status" value="1"/>
</dbReference>
<organism evidence="3 4">
    <name type="scientific">Oleoguttula mirabilis</name>
    <dbReference type="NCBI Taxonomy" id="1507867"/>
    <lineage>
        <taxon>Eukaryota</taxon>
        <taxon>Fungi</taxon>
        <taxon>Dikarya</taxon>
        <taxon>Ascomycota</taxon>
        <taxon>Pezizomycotina</taxon>
        <taxon>Dothideomycetes</taxon>
        <taxon>Dothideomycetidae</taxon>
        <taxon>Mycosphaerellales</taxon>
        <taxon>Teratosphaeriaceae</taxon>
        <taxon>Oleoguttula</taxon>
    </lineage>
</organism>
<gene>
    <name evidence="3" type="ORF">LTR36_004321</name>
</gene>
<evidence type="ECO:0000259" key="2">
    <source>
        <dbReference type="PROSITE" id="PS50011"/>
    </source>
</evidence>
<comment type="caution">
    <text evidence="3">The sequence shown here is derived from an EMBL/GenBank/DDBJ whole genome shotgun (WGS) entry which is preliminary data.</text>
</comment>
<dbReference type="GO" id="GO:0004672">
    <property type="term" value="F:protein kinase activity"/>
    <property type="evidence" value="ECO:0007669"/>
    <property type="project" value="InterPro"/>
</dbReference>
<sequence>MEANRLLAEKAHVSALRMEEMTHEMQIIAHKTKAETVSMRIITLVTLFFLPGTFISVSPRRQHAERYYSTEVHNFAQLTSRASTSTPGLIGFYGGFEHGDTFNILLEYANGGTLEDMFQQREPPSCGDDIIAFWNAFVEVLKALASIHDLKKEASDTMGHKVFQGYVV</sequence>
<evidence type="ECO:0000313" key="4">
    <source>
        <dbReference type="Proteomes" id="UP001324427"/>
    </source>
</evidence>
<dbReference type="PROSITE" id="PS50011">
    <property type="entry name" value="PROTEIN_KINASE_DOM"/>
    <property type="match status" value="1"/>
</dbReference>
<accession>A0AAV9JGF7</accession>